<evidence type="ECO:0000313" key="2">
    <source>
        <dbReference type="Proteomes" id="UP001444071"/>
    </source>
</evidence>
<dbReference type="EMBL" id="JAHRIM010010228">
    <property type="protein sequence ID" value="MEQ2260155.1"/>
    <property type="molecule type" value="Genomic_DNA"/>
</dbReference>
<feature type="non-terminal residue" evidence="1">
    <location>
        <position position="1"/>
    </location>
</feature>
<accession>A0ABV0VSE3</accession>
<dbReference type="InterPro" id="IPR036770">
    <property type="entry name" value="Ankyrin_rpt-contain_sf"/>
</dbReference>
<dbReference type="Proteomes" id="UP001444071">
    <property type="component" value="Unassembled WGS sequence"/>
</dbReference>
<organism evidence="1 2">
    <name type="scientific">Xenotaenia resolanae</name>
    <dbReference type="NCBI Taxonomy" id="208358"/>
    <lineage>
        <taxon>Eukaryota</taxon>
        <taxon>Metazoa</taxon>
        <taxon>Chordata</taxon>
        <taxon>Craniata</taxon>
        <taxon>Vertebrata</taxon>
        <taxon>Euteleostomi</taxon>
        <taxon>Actinopterygii</taxon>
        <taxon>Neopterygii</taxon>
        <taxon>Teleostei</taxon>
        <taxon>Neoteleostei</taxon>
        <taxon>Acanthomorphata</taxon>
        <taxon>Ovalentaria</taxon>
        <taxon>Atherinomorphae</taxon>
        <taxon>Cyprinodontiformes</taxon>
        <taxon>Goodeidae</taxon>
        <taxon>Xenotaenia</taxon>
    </lineage>
</organism>
<gene>
    <name evidence="1" type="ORF">XENORESO_006339</name>
</gene>
<evidence type="ECO:0000313" key="1">
    <source>
        <dbReference type="EMBL" id="MEQ2260155.1"/>
    </source>
</evidence>
<reference evidence="1 2" key="1">
    <citation type="submission" date="2021-06" db="EMBL/GenBank/DDBJ databases">
        <authorList>
            <person name="Palmer J.M."/>
        </authorList>
    </citation>
    <scope>NUCLEOTIDE SEQUENCE [LARGE SCALE GENOMIC DNA]</scope>
    <source>
        <strain evidence="1 2">XR_2019</strain>
        <tissue evidence="1">Muscle</tissue>
    </source>
</reference>
<dbReference type="Gene3D" id="1.25.40.20">
    <property type="entry name" value="Ankyrin repeat-containing domain"/>
    <property type="match status" value="1"/>
</dbReference>
<name>A0ABV0VSE3_9TELE</name>
<keyword evidence="2" id="KW-1185">Reference proteome</keyword>
<comment type="caution">
    <text evidence="1">The sequence shown here is derived from an EMBL/GenBank/DDBJ whole genome shotgun (WGS) entry which is preliminary data.</text>
</comment>
<protein>
    <submittedName>
        <fullName evidence="1">Uncharacterized protein</fullName>
    </submittedName>
</protein>
<proteinExistence type="predicted"/>
<dbReference type="SUPFAM" id="SSF48403">
    <property type="entry name" value="Ankyrin repeat"/>
    <property type="match status" value="1"/>
</dbReference>
<sequence>GSSSCLTFAHAGLTQSIWAMEAKKRRDTDDGKDDDDAVMQGGVLQEENDQVVVGEQMEILDVVEVSDTEDEEERRRVALFAACRNNKSEAVQGLLRADADLTLCNNREQTALHVSPPELQEKMVWWMTRPHLSPQAQLLQAAWQGDLGSVRQLLVSF</sequence>